<keyword evidence="4 7" id="KW-0812">Transmembrane</keyword>
<evidence type="ECO:0000256" key="3">
    <source>
        <dbReference type="ARBA" id="ARBA00022475"/>
    </source>
</evidence>
<evidence type="ECO:0000313" key="9">
    <source>
        <dbReference type="EMBL" id="GJD42198.1"/>
    </source>
</evidence>
<keyword evidence="6 7" id="KW-0472">Membrane</keyword>
<keyword evidence="5 7" id="KW-1133">Transmembrane helix</keyword>
<feature type="transmembrane region" description="Helical" evidence="7">
    <location>
        <begin position="100"/>
        <end position="117"/>
    </location>
</feature>
<dbReference type="Gene3D" id="1.20.1250.20">
    <property type="entry name" value="MFS general substrate transporter like domains"/>
    <property type="match status" value="2"/>
</dbReference>
<evidence type="ECO:0000313" key="10">
    <source>
        <dbReference type="Proteomes" id="UP001055117"/>
    </source>
</evidence>
<comment type="caution">
    <text evidence="9">The sequence shown here is derived from an EMBL/GenBank/DDBJ whole genome shotgun (WGS) entry which is preliminary data.</text>
</comment>
<dbReference type="InterPro" id="IPR011701">
    <property type="entry name" value="MFS"/>
</dbReference>
<dbReference type="RefSeq" id="WP_238270007.1">
    <property type="nucleotide sequence ID" value="NZ_BPQG01000001.1"/>
</dbReference>
<protein>
    <recommendedName>
        <fullName evidence="8">Major facilitator superfamily (MFS) profile domain-containing protein</fullName>
    </recommendedName>
</protein>
<evidence type="ECO:0000256" key="4">
    <source>
        <dbReference type="ARBA" id="ARBA00022692"/>
    </source>
</evidence>
<keyword evidence="2" id="KW-0813">Transport</keyword>
<comment type="subcellular location">
    <subcellularLocation>
        <location evidence="1">Cell membrane</location>
        <topology evidence="1">Multi-pass membrane protein</topology>
    </subcellularLocation>
</comment>
<feature type="transmembrane region" description="Helical" evidence="7">
    <location>
        <begin position="20"/>
        <end position="40"/>
    </location>
</feature>
<dbReference type="InterPro" id="IPR050171">
    <property type="entry name" value="MFS_Transporters"/>
</dbReference>
<gene>
    <name evidence="9" type="ORF">AFCDBAGC_0032</name>
</gene>
<dbReference type="PANTHER" id="PTHR23517:SF2">
    <property type="entry name" value="MULTIDRUG RESISTANCE PROTEIN MDTH"/>
    <property type="match status" value="1"/>
</dbReference>
<keyword evidence="3" id="KW-1003">Cell membrane</keyword>
<dbReference type="SUPFAM" id="SSF103473">
    <property type="entry name" value="MFS general substrate transporter"/>
    <property type="match status" value="1"/>
</dbReference>
<dbReference type="Proteomes" id="UP001055117">
    <property type="component" value="Unassembled WGS sequence"/>
</dbReference>
<feature type="domain" description="Major facilitator superfamily (MFS) profile" evidence="8">
    <location>
        <begin position="10"/>
        <end position="387"/>
    </location>
</feature>
<evidence type="ECO:0000256" key="2">
    <source>
        <dbReference type="ARBA" id="ARBA00022448"/>
    </source>
</evidence>
<name>A0ABQ4QAF0_9HYPH</name>
<proteinExistence type="predicted"/>
<reference evidence="9 10" key="1">
    <citation type="journal article" date="2021" name="Front. Microbiol.">
        <title>Comprehensive Comparative Genomics and Phenotyping of Methylobacterium Species.</title>
        <authorList>
            <person name="Alessa O."/>
            <person name="Ogura Y."/>
            <person name="Fujitani Y."/>
            <person name="Takami H."/>
            <person name="Hayashi T."/>
            <person name="Sahin N."/>
            <person name="Tani A."/>
        </authorList>
    </citation>
    <scope>NUCLEOTIDE SEQUENCE [LARGE SCALE GENOMIC DNA]</scope>
    <source>
        <strain evidence="9 10">DSM 23679</strain>
    </source>
</reference>
<feature type="transmembrane region" description="Helical" evidence="7">
    <location>
        <begin position="361"/>
        <end position="383"/>
    </location>
</feature>
<feature type="transmembrane region" description="Helical" evidence="7">
    <location>
        <begin position="271"/>
        <end position="292"/>
    </location>
</feature>
<feature type="transmembrane region" description="Helical" evidence="7">
    <location>
        <begin position="336"/>
        <end position="355"/>
    </location>
</feature>
<evidence type="ECO:0000256" key="7">
    <source>
        <dbReference type="SAM" id="Phobius"/>
    </source>
</evidence>
<evidence type="ECO:0000256" key="1">
    <source>
        <dbReference type="ARBA" id="ARBA00004651"/>
    </source>
</evidence>
<dbReference type="EMBL" id="BPQG01000001">
    <property type="protein sequence ID" value="GJD42198.1"/>
    <property type="molecule type" value="Genomic_DNA"/>
</dbReference>
<feature type="transmembrane region" description="Helical" evidence="7">
    <location>
        <begin position="298"/>
        <end position="316"/>
    </location>
</feature>
<dbReference type="PROSITE" id="PS50850">
    <property type="entry name" value="MFS"/>
    <property type="match status" value="1"/>
</dbReference>
<feature type="transmembrane region" description="Helical" evidence="7">
    <location>
        <begin position="237"/>
        <end position="259"/>
    </location>
</feature>
<feature type="transmembrane region" description="Helical" evidence="7">
    <location>
        <begin position="138"/>
        <end position="158"/>
    </location>
</feature>
<dbReference type="InterPro" id="IPR020846">
    <property type="entry name" value="MFS_dom"/>
</dbReference>
<feature type="transmembrane region" description="Helical" evidence="7">
    <location>
        <begin position="164"/>
        <end position="184"/>
    </location>
</feature>
<keyword evidence="10" id="KW-1185">Reference proteome</keyword>
<organism evidence="9 10">
    <name type="scientific">Methylobacterium cerastii</name>
    <dbReference type="NCBI Taxonomy" id="932741"/>
    <lineage>
        <taxon>Bacteria</taxon>
        <taxon>Pseudomonadati</taxon>
        <taxon>Pseudomonadota</taxon>
        <taxon>Alphaproteobacteria</taxon>
        <taxon>Hyphomicrobiales</taxon>
        <taxon>Methylobacteriaceae</taxon>
        <taxon>Methylobacterium</taxon>
    </lineage>
</organism>
<dbReference type="Pfam" id="PF07690">
    <property type="entry name" value="MFS_1"/>
    <property type="match status" value="1"/>
</dbReference>
<sequence length="398" mass="40891">MSPEDLSSRTLRFVNVAHALDHFVLLIYPTAVIAIASQTGLGYGELIGLATGAFVAFGLCSLPMGSLADRFGRRNMLAVFFFAYGLSCLGVASATSTTAFAVWLCVLGLASAIYHPVGSSMLVTHARRLGRDLGINGVWGNFGAASASGATALLATTLGWQAAFVVPGLVCLACGAAFVAMVPGDGDGEARKAGAAGVIPVTRPMALLAMFGVAIFAGGITFNVTTISLPKVIDEGVGQALSLTSIGSIATAVFVFGAMTQLLMGRLVDRFGLPSLFLGLSVLQPVGLGIAAATTGPLLLLGLVLAIAAIYGQVVINDAMIARYVPAHQRAKAYSLRYFVGFTASGFVVPAIALLHDRGGFPLVLGMAAAFGALIWVAAFGFYRLVRGDARPVLAAAE</sequence>
<feature type="transmembrane region" description="Helical" evidence="7">
    <location>
        <begin position="76"/>
        <end position="94"/>
    </location>
</feature>
<evidence type="ECO:0000256" key="5">
    <source>
        <dbReference type="ARBA" id="ARBA00022989"/>
    </source>
</evidence>
<evidence type="ECO:0000259" key="8">
    <source>
        <dbReference type="PROSITE" id="PS50850"/>
    </source>
</evidence>
<accession>A0ABQ4QAF0</accession>
<dbReference type="PANTHER" id="PTHR23517">
    <property type="entry name" value="RESISTANCE PROTEIN MDTM, PUTATIVE-RELATED-RELATED"/>
    <property type="match status" value="1"/>
</dbReference>
<feature type="transmembrane region" description="Helical" evidence="7">
    <location>
        <begin position="205"/>
        <end position="225"/>
    </location>
</feature>
<feature type="transmembrane region" description="Helical" evidence="7">
    <location>
        <begin position="46"/>
        <end position="64"/>
    </location>
</feature>
<dbReference type="InterPro" id="IPR036259">
    <property type="entry name" value="MFS_trans_sf"/>
</dbReference>
<evidence type="ECO:0000256" key="6">
    <source>
        <dbReference type="ARBA" id="ARBA00023136"/>
    </source>
</evidence>